<dbReference type="GO" id="GO:0000139">
    <property type="term" value="C:Golgi membrane"/>
    <property type="evidence" value="ECO:0007669"/>
    <property type="project" value="TreeGrafter"/>
</dbReference>
<evidence type="ECO:0000313" key="8">
    <source>
        <dbReference type="Proteomes" id="UP000011083"/>
    </source>
</evidence>
<dbReference type="PANTHER" id="PTHR42884">
    <property type="entry name" value="PROPROTEIN CONVERTASE SUBTILISIN/KEXIN-RELATED"/>
    <property type="match status" value="1"/>
</dbReference>
<dbReference type="SUPFAM" id="SSF54897">
    <property type="entry name" value="Protease propeptides/inhibitors"/>
    <property type="match status" value="1"/>
</dbReference>
<dbReference type="EMBL" id="KB008148">
    <property type="protein sequence ID" value="ELR11566.1"/>
    <property type="molecule type" value="Genomic_DNA"/>
</dbReference>
<sequence>MKTALIAITLLCLALASIVVMGDELEEQQQQPQWAVKVEEGHNPDEVAEQHGFINLGPVANLKNYFLFEARHQNKRSTQHAATSLAEHPGVSWMEEQEVKQHEKKRRN</sequence>
<keyword evidence="1 7" id="KW-0645">Protease</keyword>
<name>L8GHA3_ACACF</name>
<reference evidence="7 8" key="1">
    <citation type="journal article" date="2013" name="Genome Biol.">
        <title>Genome of Acanthamoeba castellanii highlights extensive lateral gene transfer and early evolution of tyrosine kinase signaling.</title>
        <authorList>
            <person name="Clarke M."/>
            <person name="Lohan A.J."/>
            <person name="Liu B."/>
            <person name="Lagkouvardos I."/>
            <person name="Roy S."/>
            <person name="Zafar N."/>
            <person name="Bertelli C."/>
            <person name="Schilde C."/>
            <person name="Kianianmomeni A."/>
            <person name="Burglin T.R."/>
            <person name="Frech C."/>
            <person name="Turcotte B."/>
            <person name="Kopec K.O."/>
            <person name="Synnott J.M."/>
            <person name="Choo C."/>
            <person name="Paponov I."/>
            <person name="Finkler A."/>
            <person name="Soon Heng Tan C."/>
            <person name="Hutchins A.P."/>
            <person name="Weinmeier T."/>
            <person name="Rattei T."/>
            <person name="Chu J.S."/>
            <person name="Gimenez G."/>
            <person name="Irimia M."/>
            <person name="Rigden D.J."/>
            <person name="Fitzpatrick D.A."/>
            <person name="Lorenzo-Morales J."/>
            <person name="Bateman A."/>
            <person name="Chiu C.H."/>
            <person name="Tang P."/>
            <person name="Hegemann P."/>
            <person name="Fromm H."/>
            <person name="Raoult D."/>
            <person name="Greub G."/>
            <person name="Miranda-Saavedra D."/>
            <person name="Chen N."/>
            <person name="Nash P."/>
            <person name="Ginger M.L."/>
            <person name="Horn M."/>
            <person name="Schaap P."/>
            <person name="Caler L."/>
            <person name="Loftus B."/>
        </authorList>
    </citation>
    <scope>NUCLEOTIDE SEQUENCE [LARGE SCALE GENOMIC DNA]</scope>
    <source>
        <strain evidence="7 8">Neff</strain>
    </source>
</reference>
<evidence type="ECO:0000256" key="5">
    <source>
        <dbReference type="SAM" id="SignalP"/>
    </source>
</evidence>
<dbReference type="VEuPathDB" id="AmoebaDB:ACA1_257970"/>
<gene>
    <name evidence="7" type="ORF">ACA1_257970</name>
</gene>
<keyword evidence="8" id="KW-1185">Reference proteome</keyword>
<protein>
    <submittedName>
        <fullName evidence="7">Endoprotease FURIN, putative</fullName>
    </submittedName>
</protein>
<feature type="domain" description="Peptidase S8 pro-domain" evidence="6">
    <location>
        <begin position="33"/>
        <end position="104"/>
    </location>
</feature>
<keyword evidence="5" id="KW-0732">Signal</keyword>
<evidence type="ECO:0000256" key="2">
    <source>
        <dbReference type="ARBA" id="ARBA00022801"/>
    </source>
</evidence>
<dbReference type="OrthoDB" id="6156546at2759"/>
<dbReference type="STRING" id="1257118.L8GHA3"/>
<dbReference type="Pfam" id="PF16470">
    <property type="entry name" value="S8_pro-domain"/>
    <property type="match status" value="1"/>
</dbReference>
<feature type="region of interest" description="Disordered" evidence="4">
    <location>
        <begin position="77"/>
        <end position="108"/>
    </location>
</feature>
<accession>L8GHA3</accession>
<dbReference type="GO" id="GO:0004252">
    <property type="term" value="F:serine-type endopeptidase activity"/>
    <property type="evidence" value="ECO:0007669"/>
    <property type="project" value="TreeGrafter"/>
</dbReference>
<keyword evidence="2" id="KW-0378">Hydrolase</keyword>
<evidence type="ECO:0000259" key="6">
    <source>
        <dbReference type="Pfam" id="PF16470"/>
    </source>
</evidence>
<evidence type="ECO:0000256" key="1">
    <source>
        <dbReference type="ARBA" id="ARBA00022670"/>
    </source>
</evidence>
<dbReference type="GeneID" id="14912132"/>
<dbReference type="RefSeq" id="XP_004333579.1">
    <property type="nucleotide sequence ID" value="XM_004333531.1"/>
</dbReference>
<dbReference type="InterPro" id="IPR032815">
    <property type="entry name" value="S8_pro-domain"/>
</dbReference>
<keyword evidence="3" id="KW-0720">Serine protease</keyword>
<dbReference type="GO" id="GO:0016485">
    <property type="term" value="P:protein processing"/>
    <property type="evidence" value="ECO:0007669"/>
    <property type="project" value="TreeGrafter"/>
</dbReference>
<dbReference type="KEGG" id="acan:ACA1_257970"/>
<dbReference type="InterPro" id="IPR038466">
    <property type="entry name" value="S8_pro-domain_sf"/>
</dbReference>
<feature type="signal peptide" evidence="5">
    <location>
        <begin position="1"/>
        <end position="22"/>
    </location>
</feature>
<dbReference type="Gene3D" id="3.30.70.850">
    <property type="entry name" value="Peptidase S8, pro-domain"/>
    <property type="match status" value="1"/>
</dbReference>
<evidence type="ECO:0000313" key="7">
    <source>
        <dbReference type="EMBL" id="ELR11566.1"/>
    </source>
</evidence>
<organism evidence="7 8">
    <name type="scientific">Acanthamoeba castellanii (strain ATCC 30010 / Neff)</name>
    <dbReference type="NCBI Taxonomy" id="1257118"/>
    <lineage>
        <taxon>Eukaryota</taxon>
        <taxon>Amoebozoa</taxon>
        <taxon>Discosea</taxon>
        <taxon>Longamoebia</taxon>
        <taxon>Centramoebida</taxon>
        <taxon>Acanthamoebidae</taxon>
        <taxon>Acanthamoeba</taxon>
    </lineage>
</organism>
<dbReference type="GO" id="GO:0005802">
    <property type="term" value="C:trans-Golgi network"/>
    <property type="evidence" value="ECO:0007669"/>
    <property type="project" value="TreeGrafter"/>
</dbReference>
<proteinExistence type="predicted"/>
<dbReference type="PANTHER" id="PTHR42884:SF14">
    <property type="entry name" value="NEUROENDOCRINE CONVERTASE 1"/>
    <property type="match status" value="1"/>
</dbReference>
<feature type="chain" id="PRO_5003990073" evidence="5">
    <location>
        <begin position="23"/>
        <end position="108"/>
    </location>
</feature>
<evidence type="ECO:0000256" key="4">
    <source>
        <dbReference type="SAM" id="MobiDB-lite"/>
    </source>
</evidence>
<evidence type="ECO:0000256" key="3">
    <source>
        <dbReference type="ARBA" id="ARBA00022825"/>
    </source>
</evidence>
<dbReference type="AlphaFoldDB" id="L8GHA3"/>
<dbReference type="Proteomes" id="UP000011083">
    <property type="component" value="Unassembled WGS sequence"/>
</dbReference>